<evidence type="ECO:0000256" key="4">
    <source>
        <dbReference type="PROSITE-ProRule" id="PRU00024"/>
    </source>
</evidence>
<dbReference type="InterPro" id="IPR049808">
    <property type="entry name" value="CONSTANS-like_Bbox1"/>
</dbReference>
<reference evidence="6" key="1">
    <citation type="submission" date="2020-07" db="EMBL/GenBank/DDBJ databases">
        <title>Ethylene signaling mediates host invasion by parasitic plants.</title>
        <authorList>
            <person name="Yoshida S."/>
        </authorList>
    </citation>
    <scope>NUCLEOTIDE SEQUENCE</scope>
    <source>
        <strain evidence="6">Okayama</strain>
    </source>
</reference>
<dbReference type="Proteomes" id="UP000653305">
    <property type="component" value="Unassembled WGS sequence"/>
</dbReference>
<protein>
    <submittedName>
        <fullName evidence="6">Zinc finger protein constans-like 4</fullName>
    </submittedName>
</protein>
<dbReference type="InterPro" id="IPR000315">
    <property type="entry name" value="Znf_B-box"/>
</dbReference>
<keyword evidence="1" id="KW-0479">Metal-binding</keyword>
<dbReference type="AlphaFoldDB" id="A0A830CAW0"/>
<keyword evidence="2 4" id="KW-0863">Zinc-finger</keyword>
<keyword evidence="3" id="KW-0862">Zinc</keyword>
<evidence type="ECO:0000313" key="7">
    <source>
        <dbReference type="Proteomes" id="UP000653305"/>
    </source>
</evidence>
<dbReference type="PANTHER" id="PTHR31717">
    <property type="entry name" value="ZINC FINGER PROTEIN CONSTANS-LIKE 10"/>
    <property type="match status" value="1"/>
</dbReference>
<comment type="caution">
    <text evidence="6">The sequence shown here is derived from an EMBL/GenBank/DDBJ whole genome shotgun (WGS) entry which is preliminary data.</text>
</comment>
<evidence type="ECO:0000256" key="3">
    <source>
        <dbReference type="ARBA" id="ARBA00022833"/>
    </source>
</evidence>
<dbReference type="OrthoDB" id="153872at2759"/>
<organism evidence="6 7">
    <name type="scientific">Phtheirospermum japonicum</name>
    <dbReference type="NCBI Taxonomy" id="374723"/>
    <lineage>
        <taxon>Eukaryota</taxon>
        <taxon>Viridiplantae</taxon>
        <taxon>Streptophyta</taxon>
        <taxon>Embryophyta</taxon>
        <taxon>Tracheophyta</taxon>
        <taxon>Spermatophyta</taxon>
        <taxon>Magnoliopsida</taxon>
        <taxon>eudicotyledons</taxon>
        <taxon>Gunneridae</taxon>
        <taxon>Pentapetalae</taxon>
        <taxon>asterids</taxon>
        <taxon>lamiids</taxon>
        <taxon>Lamiales</taxon>
        <taxon>Orobanchaceae</taxon>
        <taxon>Orobanchaceae incertae sedis</taxon>
        <taxon>Phtheirospermum</taxon>
    </lineage>
</organism>
<dbReference type="PROSITE" id="PS50119">
    <property type="entry name" value="ZF_BBOX"/>
    <property type="match status" value="1"/>
</dbReference>
<evidence type="ECO:0000313" key="6">
    <source>
        <dbReference type="EMBL" id="GFP95402.1"/>
    </source>
</evidence>
<evidence type="ECO:0000256" key="2">
    <source>
        <dbReference type="ARBA" id="ARBA00022771"/>
    </source>
</evidence>
<evidence type="ECO:0000259" key="5">
    <source>
        <dbReference type="PROSITE" id="PS50119"/>
    </source>
</evidence>
<dbReference type="EMBL" id="BMAC01000386">
    <property type="protein sequence ID" value="GFP95402.1"/>
    <property type="molecule type" value="Genomic_DNA"/>
</dbReference>
<dbReference type="PANTHER" id="PTHR31717:SF45">
    <property type="entry name" value="ZINC FINGER PROTEIN CONSTANS-LIKE 14-RELATED"/>
    <property type="match status" value="1"/>
</dbReference>
<evidence type="ECO:0000256" key="1">
    <source>
        <dbReference type="ARBA" id="ARBA00022723"/>
    </source>
</evidence>
<dbReference type="GO" id="GO:0008270">
    <property type="term" value="F:zinc ion binding"/>
    <property type="evidence" value="ECO:0007669"/>
    <property type="project" value="UniProtKB-KW"/>
</dbReference>
<keyword evidence="7" id="KW-1185">Reference proteome</keyword>
<feature type="domain" description="B box-type" evidence="5">
    <location>
        <begin position="8"/>
        <end position="55"/>
    </location>
</feature>
<dbReference type="SMART" id="SM00336">
    <property type="entry name" value="BBOX"/>
    <property type="match status" value="1"/>
</dbReference>
<name>A0A830CAW0_9LAMI</name>
<proteinExistence type="predicted"/>
<accession>A0A830CAW0</accession>
<gene>
    <name evidence="6" type="ORF">PHJA_001684500</name>
</gene>
<sequence>MGGETWSLTAKLCDSCKTSSSAVFCRADSAFLCVGCDAEIYAANKLASRHARAWVCEVCEHAPAADALCATCDHDIHLSLIHI</sequence>
<dbReference type="CDD" id="cd19821">
    <property type="entry name" value="Bbox1_BBX-like"/>
    <property type="match status" value="1"/>
</dbReference>